<protein>
    <submittedName>
        <fullName evidence="3">Restriction endonuclease</fullName>
    </submittedName>
</protein>
<dbReference type="SUPFAM" id="SSF52980">
    <property type="entry name" value="Restriction endonuclease-like"/>
    <property type="match status" value="1"/>
</dbReference>
<dbReference type="InterPro" id="IPR011856">
    <property type="entry name" value="tRNA_endonuc-like_dom_sf"/>
</dbReference>
<keyword evidence="3" id="KW-0378">Hydrolase</keyword>
<evidence type="ECO:0000313" key="3">
    <source>
        <dbReference type="EMBL" id="GAA3760952.1"/>
    </source>
</evidence>
<dbReference type="GO" id="GO:0004519">
    <property type="term" value="F:endonuclease activity"/>
    <property type="evidence" value="ECO:0007669"/>
    <property type="project" value="UniProtKB-KW"/>
</dbReference>
<organism evidence="3 4">
    <name type="scientific">Streptomyces tremellae</name>
    <dbReference type="NCBI Taxonomy" id="1124239"/>
    <lineage>
        <taxon>Bacteria</taxon>
        <taxon>Bacillati</taxon>
        <taxon>Actinomycetota</taxon>
        <taxon>Actinomycetes</taxon>
        <taxon>Kitasatosporales</taxon>
        <taxon>Streptomycetaceae</taxon>
        <taxon>Streptomyces</taxon>
    </lineage>
</organism>
<accession>A0ABP7GDA3</accession>
<comment type="caution">
    <text evidence="3">The sequence shown here is derived from an EMBL/GenBank/DDBJ whole genome shotgun (WGS) entry which is preliminary data.</text>
</comment>
<keyword evidence="1" id="KW-1133">Transmembrane helix</keyword>
<dbReference type="Pfam" id="PF04471">
    <property type="entry name" value="Mrr_cat"/>
    <property type="match status" value="1"/>
</dbReference>
<proteinExistence type="predicted"/>
<dbReference type="EMBL" id="BAABEP010000090">
    <property type="protein sequence ID" value="GAA3760952.1"/>
    <property type="molecule type" value="Genomic_DNA"/>
</dbReference>
<keyword evidence="1" id="KW-0472">Membrane</keyword>
<dbReference type="PANTHER" id="PTHR30015">
    <property type="entry name" value="MRR RESTRICTION SYSTEM PROTEIN"/>
    <property type="match status" value="1"/>
</dbReference>
<keyword evidence="4" id="KW-1185">Reference proteome</keyword>
<dbReference type="Proteomes" id="UP001499884">
    <property type="component" value="Unassembled WGS sequence"/>
</dbReference>
<name>A0ABP7GDA3_9ACTN</name>
<dbReference type="RefSeq" id="WP_345655354.1">
    <property type="nucleotide sequence ID" value="NZ_BAABEP010000090.1"/>
</dbReference>
<dbReference type="PANTHER" id="PTHR30015:SF6">
    <property type="entry name" value="SLL1429 PROTEIN"/>
    <property type="match status" value="1"/>
</dbReference>
<dbReference type="InterPro" id="IPR052906">
    <property type="entry name" value="Type_IV_Methyl-Rstrct_Enzyme"/>
</dbReference>
<dbReference type="InterPro" id="IPR007560">
    <property type="entry name" value="Restrct_endonuc_IV_Mrr"/>
</dbReference>
<feature type="transmembrane region" description="Helical" evidence="1">
    <location>
        <begin position="44"/>
        <end position="61"/>
    </location>
</feature>
<gene>
    <name evidence="3" type="ORF">GCM10023082_63850</name>
</gene>
<dbReference type="Gene3D" id="3.40.1350.10">
    <property type="match status" value="1"/>
</dbReference>
<sequence length="242" mass="26698">MPARRRPWRLPAPRGPVEVLGAGLAVLAATSVLMRLLHAVFTRWWPLLLLALIAAGAWLLWRRGTAAARHQHRRRLLERLRISADDLDAMDDRAFELALRDLLVRDGWSARHVGRHGDQAADVIAEHPRFGRLVVQAKHTRTGAKVGSQVMYQVKGTAGPVHGAHTAVVVTNGGFTRDATTWGRRHDIGCVDRARLHAWADSGEPLHQLLGLTAPRLRGLPALRAALPRLRPRTHEGAPGVQ</sequence>
<evidence type="ECO:0000313" key="4">
    <source>
        <dbReference type="Proteomes" id="UP001499884"/>
    </source>
</evidence>
<reference evidence="4" key="1">
    <citation type="journal article" date="2019" name="Int. J. Syst. Evol. Microbiol.">
        <title>The Global Catalogue of Microorganisms (GCM) 10K type strain sequencing project: providing services to taxonomists for standard genome sequencing and annotation.</title>
        <authorList>
            <consortium name="The Broad Institute Genomics Platform"/>
            <consortium name="The Broad Institute Genome Sequencing Center for Infectious Disease"/>
            <person name="Wu L."/>
            <person name="Ma J."/>
        </authorList>
    </citation>
    <scope>NUCLEOTIDE SEQUENCE [LARGE SCALE GENOMIC DNA]</scope>
    <source>
        <strain evidence="4">JCM 30846</strain>
    </source>
</reference>
<feature type="domain" description="Restriction endonuclease type IV Mrr" evidence="2">
    <location>
        <begin position="87"/>
        <end position="199"/>
    </location>
</feature>
<keyword evidence="3" id="KW-0540">Nuclease</keyword>
<keyword evidence="3" id="KW-0255">Endonuclease</keyword>
<dbReference type="InterPro" id="IPR011335">
    <property type="entry name" value="Restrct_endonuc-II-like"/>
</dbReference>
<keyword evidence="1" id="KW-0812">Transmembrane</keyword>
<evidence type="ECO:0000256" key="1">
    <source>
        <dbReference type="SAM" id="Phobius"/>
    </source>
</evidence>
<feature type="transmembrane region" description="Helical" evidence="1">
    <location>
        <begin position="20"/>
        <end position="38"/>
    </location>
</feature>
<evidence type="ECO:0000259" key="2">
    <source>
        <dbReference type="Pfam" id="PF04471"/>
    </source>
</evidence>